<dbReference type="GO" id="GO:0006281">
    <property type="term" value="P:DNA repair"/>
    <property type="evidence" value="ECO:0007669"/>
    <property type="project" value="UniProtKB-UniRule"/>
</dbReference>
<feature type="compositionally biased region" description="Polar residues" evidence="8">
    <location>
        <begin position="47"/>
        <end position="66"/>
    </location>
</feature>
<dbReference type="PANTHER" id="PTHR16140:SF0">
    <property type="entry name" value="NON-STRUCTURAL MAINTENANCE OF CHROMOSOMES ELEMENT 4"/>
    <property type="match status" value="1"/>
</dbReference>
<evidence type="ECO:0000256" key="2">
    <source>
        <dbReference type="ARBA" id="ARBA00008997"/>
    </source>
</evidence>
<feature type="compositionally biased region" description="Low complexity" evidence="8">
    <location>
        <begin position="213"/>
        <end position="224"/>
    </location>
</feature>
<sequence length="469" mass="52952">MARLNARPSTVAGSRATSVALSPTPDQENRDPSMDRRRDKGKGRASDASSRTSLPTPSSDGTGTSRGQKRKRTQLAVTQEEDVPEDQDPEDAKFTRYYDPNQDAEKRRQIKRKSRAMIRKLHENRDDLLKGQANGLTEAFNTANQNFKNVKQTSDATMDARYLVDLSTIAKKKAQSLVLNDTSAGLDVDQFLTRCIYFMKHRHAYGIDEDEAATQATQRQTQTQRTRHDRDVEEDDEDDEAELEWDVLGRHSCFPFNRRPACPSFLLGPLSVQKKVRAQTQRRARQRQDAGPAKNVERIGKEDMAAADPNALTTQCNAIWAHLRRHVKRAKEAADQIEAEEGPMDTDRAAAFCKQHRVSETGSPSLFEYVINPASFGQTVENLFYVSFLIKEGNAGVVKDSNGLPTLEPLKPRSVEEQRIQKTTKNQSVFSLDYATWQQLIEAFDIKEPMIPHRNEDQPTQVTGNGWYA</sequence>
<evidence type="ECO:0000256" key="8">
    <source>
        <dbReference type="SAM" id="MobiDB-lite"/>
    </source>
</evidence>
<dbReference type="EMBL" id="CP099421">
    <property type="protein sequence ID" value="USW52743.1"/>
    <property type="molecule type" value="Genomic_DNA"/>
</dbReference>
<gene>
    <name evidence="11" type="ORF">Slin15195_G060620</name>
</gene>
<evidence type="ECO:0000313" key="12">
    <source>
        <dbReference type="Proteomes" id="UP001056384"/>
    </source>
</evidence>
<evidence type="ECO:0000259" key="10">
    <source>
        <dbReference type="Pfam" id="PF15412"/>
    </source>
</evidence>
<dbReference type="InterPro" id="IPR027786">
    <property type="entry name" value="Nse4/EID"/>
</dbReference>
<evidence type="ECO:0000256" key="3">
    <source>
        <dbReference type="ARBA" id="ARBA00022763"/>
    </source>
</evidence>
<comment type="subunit">
    <text evidence="7">Component of the SMC5-SMC6 complex.</text>
</comment>
<reference evidence="11" key="1">
    <citation type="submission" date="2022-06" db="EMBL/GenBank/DDBJ databases">
        <title>Complete genome sequences of two strains of the flax pathogen Septoria linicola.</title>
        <authorList>
            <person name="Lapalu N."/>
            <person name="Simon A."/>
            <person name="Demenou B."/>
            <person name="Paumier D."/>
            <person name="Guillot M.-P."/>
            <person name="Gout L."/>
            <person name="Valade R."/>
        </authorList>
    </citation>
    <scope>NUCLEOTIDE SEQUENCE</scope>
    <source>
        <strain evidence="11">SE15195</strain>
    </source>
</reference>
<comment type="function">
    <text evidence="7">Component of the SMC5-SMC6 complex, that promotes sister chromatid alignment after DNA damage and facilitates double-stranded DNA breaks (DSBs) repair via homologous recombination between sister chromatids.</text>
</comment>
<comment type="similarity">
    <text evidence="2 7">Belongs to the NSE4 family.</text>
</comment>
<dbReference type="AlphaFoldDB" id="A0A9Q9EKV0"/>
<dbReference type="InterPro" id="IPR014854">
    <property type="entry name" value="Nse4_C"/>
</dbReference>
<dbReference type="Pfam" id="PF08743">
    <property type="entry name" value="Nse4_C"/>
    <property type="match status" value="1"/>
</dbReference>
<comment type="subcellular location">
    <subcellularLocation>
        <location evidence="1 7">Nucleus</location>
    </subcellularLocation>
</comment>
<feature type="region of interest" description="Disordered" evidence="8">
    <location>
        <begin position="209"/>
        <end position="239"/>
    </location>
</feature>
<dbReference type="PANTHER" id="PTHR16140">
    <property type="entry name" value="NON-STRUCTURAL MAINTENANCE OF CHROMOSOMES ELEMENT 4"/>
    <property type="match status" value="1"/>
</dbReference>
<dbReference type="GO" id="GO:0030915">
    <property type="term" value="C:Smc5-Smc6 complex"/>
    <property type="evidence" value="ECO:0007669"/>
    <property type="project" value="UniProtKB-UniRule"/>
</dbReference>
<feature type="compositionally biased region" description="Acidic residues" evidence="8">
    <location>
        <begin position="79"/>
        <end position="89"/>
    </location>
</feature>
<dbReference type="Pfam" id="PF15412">
    <property type="entry name" value="Nse4-Nse3_bdg"/>
    <property type="match status" value="1"/>
</dbReference>
<accession>A0A9Q9EKV0</accession>
<feature type="compositionally biased region" description="Basic and acidic residues" evidence="8">
    <location>
        <begin position="27"/>
        <end position="45"/>
    </location>
</feature>
<evidence type="ECO:0000313" key="11">
    <source>
        <dbReference type="EMBL" id="USW52743.1"/>
    </source>
</evidence>
<evidence type="ECO:0000259" key="9">
    <source>
        <dbReference type="Pfam" id="PF08743"/>
    </source>
</evidence>
<evidence type="ECO:0000256" key="7">
    <source>
        <dbReference type="RuleBase" id="RU365071"/>
    </source>
</evidence>
<feature type="domain" description="Non-structural maintenance of chromosome element 4 C-terminal" evidence="9">
    <location>
        <begin position="365"/>
        <end position="451"/>
    </location>
</feature>
<keyword evidence="12" id="KW-1185">Reference proteome</keyword>
<keyword evidence="4 7" id="KW-0233">DNA recombination</keyword>
<keyword evidence="6 7" id="KW-0539">Nucleus</keyword>
<evidence type="ECO:0000256" key="4">
    <source>
        <dbReference type="ARBA" id="ARBA00023172"/>
    </source>
</evidence>
<evidence type="ECO:0000256" key="6">
    <source>
        <dbReference type="ARBA" id="ARBA00023242"/>
    </source>
</evidence>
<evidence type="ECO:0000256" key="5">
    <source>
        <dbReference type="ARBA" id="ARBA00023204"/>
    </source>
</evidence>
<dbReference type="GO" id="GO:0005634">
    <property type="term" value="C:nucleus"/>
    <property type="evidence" value="ECO:0007669"/>
    <property type="project" value="UniProtKB-SubCell"/>
</dbReference>
<keyword evidence="5 7" id="KW-0234">DNA repair</keyword>
<protein>
    <recommendedName>
        <fullName evidence="7">Non-structural maintenance of chromosomes element 4</fullName>
    </recommendedName>
</protein>
<evidence type="ECO:0000256" key="1">
    <source>
        <dbReference type="ARBA" id="ARBA00004123"/>
    </source>
</evidence>
<dbReference type="Proteomes" id="UP001056384">
    <property type="component" value="Chromosome 4"/>
</dbReference>
<proteinExistence type="inferred from homology"/>
<feature type="domain" description="Nse4/EID protein Nse3/MAGE-binding" evidence="10">
    <location>
        <begin position="159"/>
        <end position="212"/>
    </location>
</feature>
<name>A0A9Q9EKV0_9PEZI</name>
<dbReference type="GO" id="GO:0006310">
    <property type="term" value="P:DNA recombination"/>
    <property type="evidence" value="ECO:0007669"/>
    <property type="project" value="UniProtKB-UniRule"/>
</dbReference>
<organism evidence="11 12">
    <name type="scientific">Septoria linicola</name>
    <dbReference type="NCBI Taxonomy" id="215465"/>
    <lineage>
        <taxon>Eukaryota</taxon>
        <taxon>Fungi</taxon>
        <taxon>Dikarya</taxon>
        <taxon>Ascomycota</taxon>
        <taxon>Pezizomycotina</taxon>
        <taxon>Dothideomycetes</taxon>
        <taxon>Dothideomycetidae</taxon>
        <taxon>Mycosphaerellales</taxon>
        <taxon>Mycosphaerellaceae</taxon>
        <taxon>Septoria</taxon>
    </lineage>
</organism>
<dbReference type="InterPro" id="IPR029225">
    <property type="entry name" value="Nse4_Nse3-bd"/>
</dbReference>
<keyword evidence="3 7" id="KW-0227">DNA damage</keyword>
<feature type="region of interest" description="Disordered" evidence="8">
    <location>
        <begin position="1"/>
        <end position="95"/>
    </location>
</feature>
<feature type="compositionally biased region" description="Polar residues" evidence="8">
    <location>
        <begin position="7"/>
        <end position="26"/>
    </location>
</feature>